<protein>
    <submittedName>
        <fullName evidence="1">Transposase</fullName>
    </submittedName>
</protein>
<keyword evidence="2" id="KW-1185">Reference proteome</keyword>
<proteinExistence type="predicted"/>
<accession>A0ABY9AN62</accession>
<dbReference type="InterPro" id="IPR002514">
    <property type="entry name" value="Transposase_8"/>
</dbReference>
<dbReference type="NCBIfam" id="NF047595">
    <property type="entry name" value="IS66_ISRel24_TnpA"/>
    <property type="match status" value="1"/>
</dbReference>
<reference evidence="1 2" key="1">
    <citation type="submission" date="2023-06" db="EMBL/GenBank/DDBJ databases">
        <authorList>
            <person name="Ham H."/>
            <person name="Park D.S."/>
        </authorList>
    </citation>
    <scope>NUCLEOTIDE SEQUENCE [LARGE SCALE GENOMIC DNA]</scope>
    <source>
        <strain evidence="1 2">KACC 17005</strain>
    </source>
</reference>
<evidence type="ECO:0000313" key="2">
    <source>
        <dbReference type="Proteomes" id="UP001242732"/>
    </source>
</evidence>
<evidence type="ECO:0000313" key="1">
    <source>
        <dbReference type="EMBL" id="WIY48340.1"/>
    </source>
</evidence>
<organism evidence="1 2">
    <name type="scientific">Paracidovorax citrulli</name>
    <name type="common">Acidovorax citrulli</name>
    <dbReference type="NCBI Taxonomy" id="80869"/>
    <lineage>
        <taxon>Bacteria</taxon>
        <taxon>Pseudomonadati</taxon>
        <taxon>Pseudomonadota</taxon>
        <taxon>Betaproteobacteria</taxon>
        <taxon>Burkholderiales</taxon>
        <taxon>Comamonadaceae</taxon>
        <taxon>Paracidovorax</taxon>
    </lineage>
</organism>
<dbReference type="Proteomes" id="UP001242732">
    <property type="component" value="Chromosome"/>
</dbReference>
<dbReference type="InterPro" id="IPR009057">
    <property type="entry name" value="Homeodomain-like_sf"/>
</dbReference>
<dbReference type="RefSeq" id="WP_011793874.1">
    <property type="nucleotide sequence ID" value="NZ_CP023687.1"/>
</dbReference>
<dbReference type="Pfam" id="PF01527">
    <property type="entry name" value="HTH_Tnp_1"/>
    <property type="match status" value="1"/>
</dbReference>
<dbReference type="EMBL" id="CP127363">
    <property type="protein sequence ID" value="WIY48340.1"/>
    <property type="molecule type" value="Genomic_DNA"/>
</dbReference>
<dbReference type="SUPFAM" id="SSF46689">
    <property type="entry name" value="Homeodomain-like"/>
    <property type="match status" value="1"/>
</dbReference>
<sequence>METEKSRKRRRYSRELKQQIIGECEAPGASVAKVAMSHGINANIVHGWRKLAGHVAPVVVRPEFVPVAVAPTQQASVAERTVELELRRGAVAIKMLWPMDATAELSAFTRELLR</sequence>
<name>A0ABY9AN62_PARCI</name>
<gene>
    <name evidence="1" type="ORF">QRO08_21360</name>
</gene>